<sequence length="242" mass="26103">MIDCFLVIPCFHESGRVPHFLGELCTEVAASGYNVRIQLVDDGSGKHECSKLGKVAAEAKERYPFVEDVLALEKNRGKGGAIRFGWLSAPEEVRLLGFVDADGSVSAKETLRVMGEAIESGCSSLVMASRGADGAQVDRSVLRKVVARSFASLVRFSYGVQVLDTQCGCKFLGSGWFRKHEGEFVENGFGLDLELILLAKQSGYPMREVGIAWHEVAGSKVGIGSAWNLGKAVLFKRIGKGA</sequence>
<dbReference type="InterPro" id="IPR001173">
    <property type="entry name" value="Glyco_trans_2-like"/>
</dbReference>
<feature type="domain" description="Glycosyltransferase 2-like" evidence="1">
    <location>
        <begin position="6"/>
        <end position="171"/>
    </location>
</feature>
<dbReference type="EMBL" id="JAENIL010000043">
    <property type="protein sequence ID" value="MBK1879228.1"/>
    <property type="molecule type" value="Genomic_DNA"/>
</dbReference>
<dbReference type="InterPro" id="IPR029044">
    <property type="entry name" value="Nucleotide-diphossugar_trans"/>
</dbReference>
<reference evidence="2" key="1">
    <citation type="submission" date="2021-01" db="EMBL/GenBank/DDBJ databases">
        <title>Modified the classification status of verrucomicrobia.</title>
        <authorList>
            <person name="Feng X."/>
        </authorList>
    </citation>
    <scope>NUCLEOTIDE SEQUENCE</scope>
    <source>
        <strain evidence="2">KCTC 13126</strain>
    </source>
</reference>
<dbReference type="Pfam" id="PF00535">
    <property type="entry name" value="Glycos_transf_2"/>
    <property type="match status" value="1"/>
</dbReference>
<organism evidence="2 3">
    <name type="scientific">Pelagicoccus mobilis</name>
    <dbReference type="NCBI Taxonomy" id="415221"/>
    <lineage>
        <taxon>Bacteria</taxon>
        <taxon>Pseudomonadati</taxon>
        <taxon>Verrucomicrobiota</taxon>
        <taxon>Opitutia</taxon>
        <taxon>Puniceicoccales</taxon>
        <taxon>Pelagicoccaceae</taxon>
        <taxon>Pelagicoccus</taxon>
    </lineage>
</organism>
<dbReference type="Gene3D" id="3.90.550.10">
    <property type="entry name" value="Spore Coat Polysaccharide Biosynthesis Protein SpsA, Chain A"/>
    <property type="match status" value="1"/>
</dbReference>
<proteinExistence type="predicted"/>
<accession>A0A934S5B2</accession>
<protein>
    <submittedName>
        <fullName evidence="2">Glycosyltransferase</fullName>
    </submittedName>
</protein>
<comment type="caution">
    <text evidence="2">The sequence shown here is derived from an EMBL/GenBank/DDBJ whole genome shotgun (WGS) entry which is preliminary data.</text>
</comment>
<dbReference type="GO" id="GO:0006487">
    <property type="term" value="P:protein N-linked glycosylation"/>
    <property type="evidence" value="ECO:0007669"/>
    <property type="project" value="TreeGrafter"/>
</dbReference>
<dbReference type="SUPFAM" id="SSF53448">
    <property type="entry name" value="Nucleotide-diphospho-sugar transferases"/>
    <property type="match status" value="1"/>
</dbReference>
<dbReference type="Proteomes" id="UP000617628">
    <property type="component" value="Unassembled WGS sequence"/>
</dbReference>
<dbReference type="PANTHER" id="PTHR10859:SF91">
    <property type="entry name" value="DOLICHYL-PHOSPHATE BETA-GLUCOSYLTRANSFERASE"/>
    <property type="match status" value="1"/>
</dbReference>
<evidence type="ECO:0000313" key="2">
    <source>
        <dbReference type="EMBL" id="MBK1879228.1"/>
    </source>
</evidence>
<dbReference type="PANTHER" id="PTHR10859">
    <property type="entry name" value="GLYCOSYL TRANSFERASE"/>
    <property type="match status" value="1"/>
</dbReference>
<evidence type="ECO:0000259" key="1">
    <source>
        <dbReference type="Pfam" id="PF00535"/>
    </source>
</evidence>
<gene>
    <name evidence="2" type="ORF">JIN87_20245</name>
</gene>
<dbReference type="AlphaFoldDB" id="A0A934S5B2"/>
<name>A0A934S5B2_9BACT</name>
<dbReference type="RefSeq" id="WP_200357441.1">
    <property type="nucleotide sequence ID" value="NZ_JAENIL010000043.1"/>
</dbReference>
<evidence type="ECO:0000313" key="3">
    <source>
        <dbReference type="Proteomes" id="UP000617628"/>
    </source>
</evidence>
<keyword evidence="3" id="KW-1185">Reference proteome</keyword>